<dbReference type="Gene3D" id="3.40.50.1000">
    <property type="entry name" value="HAD superfamily/HAD-like"/>
    <property type="match status" value="1"/>
</dbReference>
<evidence type="ECO:0000256" key="4">
    <source>
        <dbReference type="ARBA" id="ARBA00022723"/>
    </source>
</evidence>
<dbReference type="SUPFAM" id="SSF56784">
    <property type="entry name" value="HAD-like"/>
    <property type="match status" value="1"/>
</dbReference>
<comment type="similarity">
    <text evidence="2">Belongs to the KdsC family.</text>
</comment>
<dbReference type="InterPro" id="IPR023214">
    <property type="entry name" value="HAD_sf"/>
</dbReference>
<dbReference type="Pfam" id="PF00702">
    <property type="entry name" value="Hydrolase"/>
    <property type="match status" value="1"/>
</dbReference>
<protein>
    <submittedName>
        <fullName evidence="7">HAD hydrolase family protein</fullName>
    </submittedName>
</protein>
<dbReference type="Proteomes" id="UP000703590">
    <property type="component" value="Unassembled WGS sequence"/>
</dbReference>
<keyword evidence="4" id="KW-0479">Metal-binding</keyword>
<evidence type="ECO:0000256" key="5">
    <source>
        <dbReference type="ARBA" id="ARBA00022801"/>
    </source>
</evidence>
<dbReference type="InterPro" id="IPR050793">
    <property type="entry name" value="CMP-NeuNAc_synthase"/>
</dbReference>
<evidence type="ECO:0000256" key="2">
    <source>
        <dbReference type="ARBA" id="ARBA00005893"/>
    </source>
</evidence>
<dbReference type="EMBL" id="JAFHKK010000016">
    <property type="protein sequence ID" value="MBN2964744.1"/>
    <property type="molecule type" value="Genomic_DNA"/>
</dbReference>
<gene>
    <name evidence="7" type="ORF">JWV37_08120</name>
</gene>
<evidence type="ECO:0000256" key="3">
    <source>
        <dbReference type="ARBA" id="ARBA00011881"/>
    </source>
</evidence>
<evidence type="ECO:0000313" key="7">
    <source>
        <dbReference type="EMBL" id="MBN2964744.1"/>
    </source>
</evidence>
<evidence type="ECO:0000256" key="1">
    <source>
        <dbReference type="ARBA" id="ARBA00001946"/>
    </source>
</evidence>
<dbReference type="PANTHER" id="PTHR21485">
    <property type="entry name" value="HAD SUPERFAMILY MEMBERS CMAS AND KDSC"/>
    <property type="match status" value="1"/>
</dbReference>
<organism evidence="7 8">
    <name type="scientific">Sulfurospirillum tamanense</name>
    <dbReference type="NCBI Taxonomy" id="2813362"/>
    <lineage>
        <taxon>Bacteria</taxon>
        <taxon>Pseudomonadati</taxon>
        <taxon>Campylobacterota</taxon>
        <taxon>Epsilonproteobacteria</taxon>
        <taxon>Campylobacterales</taxon>
        <taxon>Sulfurospirillaceae</taxon>
        <taxon>Sulfurospirillum</taxon>
    </lineage>
</organism>
<comment type="subunit">
    <text evidence="3">Homotetramer.</text>
</comment>
<keyword evidence="8" id="KW-1185">Reference proteome</keyword>
<name>A0ABS2WSV4_9BACT</name>
<keyword evidence="5 7" id="KW-0378">Hydrolase</keyword>
<evidence type="ECO:0000256" key="6">
    <source>
        <dbReference type="ARBA" id="ARBA00022842"/>
    </source>
</evidence>
<evidence type="ECO:0000313" key="8">
    <source>
        <dbReference type="Proteomes" id="UP000703590"/>
    </source>
</evidence>
<reference evidence="7" key="1">
    <citation type="submission" date="2021-02" db="EMBL/GenBank/DDBJ databases">
        <title>Sulfurospirillum tamanensis sp. nov.</title>
        <authorList>
            <person name="Frolova A."/>
            <person name="Merkel A."/>
            <person name="Slobodkin A."/>
        </authorList>
    </citation>
    <scope>NUCLEOTIDE SEQUENCE</scope>
    <source>
        <strain evidence="7">T05b</strain>
    </source>
</reference>
<proteinExistence type="inferred from homology"/>
<sequence>MIHLLVFDVDGCLTDGRITYASDGQELKSFSVKDGLAIEAWSRLGGKVAIITGRNSSIVERRAKELNVAHVHQGVKNKVAILERILEEEHLAWENVAILGDDLNDQGMLTKAGWSFTPKDGAKQIRSLVNTVLTCKGGKGAAREMIELILENEGREKELEALWH</sequence>
<dbReference type="InterPro" id="IPR036412">
    <property type="entry name" value="HAD-like_sf"/>
</dbReference>
<dbReference type="SFLD" id="SFLDG01138">
    <property type="entry name" value="C1.6.2:_Deoxy-d-mannose-octulo"/>
    <property type="match status" value="1"/>
</dbReference>
<keyword evidence="6" id="KW-0460">Magnesium</keyword>
<dbReference type="NCBIfam" id="TIGR01670">
    <property type="entry name" value="KdsC-phosphatas"/>
    <property type="match status" value="1"/>
</dbReference>
<comment type="cofactor">
    <cofactor evidence="1">
        <name>Mg(2+)</name>
        <dbReference type="ChEBI" id="CHEBI:18420"/>
    </cofactor>
</comment>
<dbReference type="CDD" id="cd01630">
    <property type="entry name" value="HAD_KDO-like"/>
    <property type="match status" value="1"/>
</dbReference>
<dbReference type="RefSeq" id="WP_205459295.1">
    <property type="nucleotide sequence ID" value="NZ_JAFHKK010000016.1"/>
</dbReference>
<dbReference type="SFLD" id="SFLDS00003">
    <property type="entry name" value="Haloacid_Dehalogenase"/>
    <property type="match status" value="1"/>
</dbReference>
<accession>A0ABS2WSV4</accession>
<dbReference type="PANTHER" id="PTHR21485:SF3">
    <property type="entry name" value="N-ACYLNEURAMINATE CYTIDYLYLTRANSFERASE"/>
    <property type="match status" value="1"/>
</dbReference>
<comment type="caution">
    <text evidence="7">The sequence shown here is derived from an EMBL/GenBank/DDBJ whole genome shotgun (WGS) entry which is preliminary data.</text>
</comment>
<dbReference type="SFLD" id="SFLDG01136">
    <property type="entry name" value="C1.6:_Phosphoserine_Phosphatas"/>
    <property type="match status" value="1"/>
</dbReference>
<dbReference type="GO" id="GO:0016787">
    <property type="term" value="F:hydrolase activity"/>
    <property type="evidence" value="ECO:0007669"/>
    <property type="project" value="UniProtKB-KW"/>
</dbReference>
<dbReference type="PIRSF" id="PIRSF006118">
    <property type="entry name" value="KDO8-P_Ptase"/>
    <property type="match status" value="1"/>
</dbReference>
<dbReference type="InterPro" id="IPR010023">
    <property type="entry name" value="KdsC_fam"/>
</dbReference>
<reference evidence="7" key="2">
    <citation type="submission" date="2021-02" db="EMBL/GenBank/DDBJ databases">
        <authorList>
            <person name="Merkel A.Y."/>
        </authorList>
    </citation>
    <scope>NUCLEOTIDE SEQUENCE</scope>
    <source>
        <strain evidence="7">T05b</strain>
    </source>
</reference>